<dbReference type="AlphaFoldDB" id="A0A674PKK3"/>
<evidence type="ECO:0000256" key="4">
    <source>
        <dbReference type="SAM" id="MobiDB-lite"/>
    </source>
</evidence>
<dbReference type="InterPro" id="IPR019748">
    <property type="entry name" value="FERM_central"/>
</dbReference>
<dbReference type="PANTHER" id="PTHR22903">
    <property type="entry name" value="PLEKHH PROTEIN"/>
    <property type="match status" value="1"/>
</dbReference>
<keyword evidence="9" id="KW-1185">Reference proteome</keyword>
<keyword evidence="2 3" id="KW-0175">Coiled coil</keyword>
<dbReference type="SMART" id="SM00233">
    <property type="entry name" value="PH"/>
    <property type="match status" value="2"/>
</dbReference>
<feature type="coiled-coil region" evidence="3">
    <location>
        <begin position="35"/>
        <end position="62"/>
    </location>
</feature>
<evidence type="ECO:0000259" key="5">
    <source>
        <dbReference type="PROSITE" id="PS50003"/>
    </source>
</evidence>
<dbReference type="PROSITE" id="PS50003">
    <property type="entry name" value="PH_DOMAIN"/>
    <property type="match status" value="2"/>
</dbReference>
<dbReference type="Ensembl" id="ENSTRUT00000062441.1">
    <property type="protein sequence ID" value="ENSTRUP00000086176.1"/>
    <property type="gene ID" value="ENSTRUG00000007949.3"/>
</dbReference>
<dbReference type="GO" id="GO:0003779">
    <property type="term" value="F:actin binding"/>
    <property type="evidence" value="ECO:0007669"/>
    <property type="project" value="TreeGrafter"/>
</dbReference>
<feature type="domain" description="PH" evidence="5">
    <location>
        <begin position="425"/>
        <end position="533"/>
    </location>
</feature>
<dbReference type="GO" id="GO:0030835">
    <property type="term" value="P:negative regulation of actin filament depolymerization"/>
    <property type="evidence" value="ECO:0007669"/>
    <property type="project" value="TreeGrafter"/>
</dbReference>
<dbReference type="Gene3D" id="3.10.20.90">
    <property type="entry name" value="Phosphatidylinositol 3-kinase Catalytic Subunit, Chain A, domain 1"/>
    <property type="match status" value="1"/>
</dbReference>
<feature type="domain" description="PH" evidence="5">
    <location>
        <begin position="313"/>
        <end position="411"/>
    </location>
</feature>
<sequence length="1152" mass="130377">MAEGEEAMGQEDWKDKCLVLEALLMKFRMQIIKIRELTADKIQQLESQVVEAEKKAFAAQQQVGKWMEEKLKVANGQSGDPEARLFQRCQELQAAMQEKDAIIARLEQQLEEQKQNRLQDAKTVEEKAAKIKEWVMQKLSEVKEFCFSFSSGFVLCVKQHQLGGTSRVFHVEMALFFSLKSRTEIRWPWEILTKLSLRVAERSLQSSYPAFVMYTSLVYKNVTTPVYTTLKGVRAAAPLAVAEEDGSSVCSSHASSSSRKDGSPGSPRSLKRAVSMSSMTSESDYAIPPDAYSTDTECSEPEQKLPKTCSTEPMEKSGYLLKMVKTWKKTWKRRWFVLKDGELLYFKSPSDVIRKPQGQIEVNATSNIARGDGKQVLQVIQSLTGKRVCYLKADSPNLLDEWLRVLHSVLRVKAASPLFTQPDVRPSMKGLLVKVKHGYSKRVWCALIGKTLYYFRSQEDKFPLGQIKLWEARIEEVDRSTDSDHDLKACGRGLQPAPFAIAVYPQEQGPTYLLIESHHEKVSWLYHLSVAVGTAVGKFGTEFEQLVGKLFQMDGDPTSQSWRHPIMCFSKEALSSPLTTLPSQALQTEAVKLFKTCQLFINVAIDAPAIDYHVSLAQSALQVCLTHPELQNEFFCQLIKQTRRRQPHGHPGPLQGWQFLALCVGLFLPQHPFLWLLQVHLKRQADSRTEVGKYAIYCQRSMERTQQKGERQARPSRMEILSILLRNPYHHSLPFSVPVHFLNNTYQVVSFDASTTVDEFQCRLNQDTGTRKTGLSGFSLYTDDPTGRDLEHCLQGDIKICDIISKWEQASKEQHRGKSENTRTVRLTYKSRLYFSLQVRGESERERLLLAYQTNEAIVAGHFPVNKELAVEMAALLAQVEFGDFERPFSAPGSAQTKSTQTLKQVLERFYPKHYRRTASEEQLRQLLQRLSARWASLRGRSSSECVRIYLTVARKWPFFGAKLFEAVTASPEQDVCVWLAVHEDGLSVLEHSSLLVSHPYKNVMTFGGCKQDFMLVVGQNVGTGTTKDKATTKHVFAMDASKVSDATRPLYSDLLRWNRLQEVLREPHAPGGFSVVSSETDLPSRPFHPQVREITLLISSYINNAHLQKATAHHMSAPALMAVQPISLKSKELRSKSPPALGRPSKTPTLL</sequence>
<reference evidence="8 9" key="1">
    <citation type="journal article" date="2011" name="Genome Biol. Evol.">
        <title>Integration of the genetic map and genome assembly of fugu facilitates insights into distinct features of genome evolution in teleosts and mammals.</title>
        <authorList>
            <person name="Kai W."/>
            <person name="Kikuchi K."/>
            <person name="Tohari S."/>
            <person name="Chew A.K."/>
            <person name="Tay A."/>
            <person name="Fujiwara A."/>
            <person name="Hosoya S."/>
            <person name="Suetake H."/>
            <person name="Naruse K."/>
            <person name="Brenner S."/>
            <person name="Suzuki Y."/>
            <person name="Venkatesh B."/>
        </authorList>
    </citation>
    <scope>NUCLEOTIDE SEQUENCE [LARGE SCALE GENOMIC DNA]</scope>
</reference>
<feature type="domain" description="MyTH4" evidence="7">
    <location>
        <begin position="569"/>
        <end position="724"/>
    </location>
</feature>
<evidence type="ECO:0000259" key="7">
    <source>
        <dbReference type="PROSITE" id="PS51016"/>
    </source>
</evidence>
<keyword evidence="1" id="KW-0677">Repeat</keyword>
<reference evidence="8" key="3">
    <citation type="submission" date="2025-09" db="UniProtKB">
        <authorList>
            <consortium name="Ensembl"/>
        </authorList>
    </citation>
    <scope>IDENTIFICATION</scope>
</reference>
<reference evidence="8" key="2">
    <citation type="submission" date="2025-08" db="UniProtKB">
        <authorList>
            <consortium name="Ensembl"/>
        </authorList>
    </citation>
    <scope>IDENTIFICATION</scope>
</reference>
<dbReference type="Proteomes" id="UP000005226">
    <property type="component" value="Chromosome 4"/>
</dbReference>
<dbReference type="Pfam" id="PF21989">
    <property type="entry name" value="RA_2"/>
    <property type="match status" value="1"/>
</dbReference>
<accession>A0A674PKK3</accession>
<dbReference type="InterPro" id="IPR000857">
    <property type="entry name" value="MyTH4_dom"/>
</dbReference>
<dbReference type="SUPFAM" id="SSF50729">
    <property type="entry name" value="PH domain-like"/>
    <property type="match status" value="2"/>
</dbReference>
<dbReference type="GeneTree" id="ENSGT00940000157675"/>
<feature type="domain" description="FERM" evidence="6">
    <location>
        <begin position="735"/>
        <end position="1063"/>
    </location>
</feature>
<evidence type="ECO:0000313" key="9">
    <source>
        <dbReference type="Proteomes" id="UP000005226"/>
    </source>
</evidence>
<protein>
    <submittedName>
        <fullName evidence="8">Pleckstrin homology, MyTH4 and FERM domain containing H2</fullName>
    </submittedName>
</protein>
<dbReference type="SUPFAM" id="SSF47031">
    <property type="entry name" value="Second domain of FERM"/>
    <property type="match status" value="1"/>
</dbReference>
<dbReference type="CDD" id="cd14473">
    <property type="entry name" value="FERM_B-lobe"/>
    <property type="match status" value="1"/>
</dbReference>
<evidence type="ECO:0000256" key="1">
    <source>
        <dbReference type="ARBA" id="ARBA00022737"/>
    </source>
</evidence>
<dbReference type="GO" id="GO:0005737">
    <property type="term" value="C:cytoplasm"/>
    <property type="evidence" value="ECO:0007669"/>
    <property type="project" value="TreeGrafter"/>
</dbReference>
<dbReference type="FunFam" id="1.25.40.530:FF:000001">
    <property type="entry name" value="Pleckstrin homology domain-containing family H member 2"/>
    <property type="match status" value="1"/>
</dbReference>
<dbReference type="InterPro" id="IPR000299">
    <property type="entry name" value="FERM_domain"/>
</dbReference>
<evidence type="ECO:0000259" key="6">
    <source>
        <dbReference type="PROSITE" id="PS50057"/>
    </source>
</evidence>
<dbReference type="Gene3D" id="1.20.80.10">
    <property type="match status" value="1"/>
</dbReference>
<dbReference type="SMART" id="SM00139">
    <property type="entry name" value="MyTH4"/>
    <property type="match status" value="1"/>
</dbReference>
<dbReference type="InterPro" id="IPR038185">
    <property type="entry name" value="MyTH4_dom_sf"/>
</dbReference>
<dbReference type="PROSITE" id="PS50057">
    <property type="entry name" value="FERM_3"/>
    <property type="match status" value="1"/>
</dbReference>
<feature type="region of interest" description="Disordered" evidence="4">
    <location>
        <begin position="1132"/>
        <end position="1152"/>
    </location>
</feature>
<dbReference type="CDD" id="cd13282">
    <property type="entry name" value="PH1_PLEKHH1_PLEKHH2"/>
    <property type="match status" value="1"/>
</dbReference>
<dbReference type="Gene3D" id="1.25.40.530">
    <property type="entry name" value="MyTH4 domain"/>
    <property type="match status" value="1"/>
</dbReference>
<gene>
    <name evidence="8" type="primary">plekhh2</name>
</gene>
<organism evidence="8 9">
    <name type="scientific">Takifugu rubripes</name>
    <name type="common">Japanese pufferfish</name>
    <name type="synonym">Fugu rubripes</name>
    <dbReference type="NCBI Taxonomy" id="31033"/>
    <lineage>
        <taxon>Eukaryota</taxon>
        <taxon>Metazoa</taxon>
        <taxon>Chordata</taxon>
        <taxon>Craniata</taxon>
        <taxon>Vertebrata</taxon>
        <taxon>Euteleostomi</taxon>
        <taxon>Actinopterygii</taxon>
        <taxon>Neopterygii</taxon>
        <taxon>Teleostei</taxon>
        <taxon>Neoteleostei</taxon>
        <taxon>Acanthomorphata</taxon>
        <taxon>Eupercaria</taxon>
        <taxon>Tetraodontiformes</taxon>
        <taxon>Tetradontoidea</taxon>
        <taxon>Tetraodontidae</taxon>
        <taxon>Takifugu</taxon>
    </lineage>
</organism>
<dbReference type="Pfam" id="PF00373">
    <property type="entry name" value="FERM_M"/>
    <property type="match status" value="1"/>
</dbReference>
<name>A0A674PKK3_TAKRU</name>
<dbReference type="Pfam" id="PF00784">
    <property type="entry name" value="MyTH4"/>
    <property type="match status" value="1"/>
</dbReference>
<evidence type="ECO:0000313" key="8">
    <source>
        <dbReference type="Ensembl" id="ENSTRUP00000086176.1"/>
    </source>
</evidence>
<dbReference type="InterPro" id="IPR014352">
    <property type="entry name" value="FERM/acyl-CoA-bd_prot_sf"/>
</dbReference>
<dbReference type="InterPro" id="IPR019749">
    <property type="entry name" value="Band_41_domain"/>
</dbReference>
<dbReference type="Pfam" id="PF00169">
    <property type="entry name" value="PH"/>
    <property type="match status" value="1"/>
</dbReference>
<feature type="region of interest" description="Disordered" evidence="4">
    <location>
        <begin position="249"/>
        <end position="312"/>
    </location>
</feature>
<dbReference type="SMART" id="SM00295">
    <property type="entry name" value="B41"/>
    <property type="match status" value="1"/>
</dbReference>
<dbReference type="InterPro" id="IPR035963">
    <property type="entry name" value="FERM_2"/>
</dbReference>
<evidence type="ECO:0000256" key="3">
    <source>
        <dbReference type="SAM" id="Coils"/>
    </source>
</evidence>
<evidence type="ECO:0000256" key="2">
    <source>
        <dbReference type="ARBA" id="ARBA00023054"/>
    </source>
</evidence>
<dbReference type="InterPro" id="IPR001849">
    <property type="entry name" value="PH_domain"/>
</dbReference>
<dbReference type="PANTHER" id="PTHR22903:SF3">
    <property type="entry name" value="PLECKSTRIN HOMOLOGY DOMAIN-CONTAINING FAMILY H MEMBER 2"/>
    <property type="match status" value="1"/>
</dbReference>
<feature type="compositionally biased region" description="Low complexity" evidence="4">
    <location>
        <begin position="249"/>
        <end position="268"/>
    </location>
</feature>
<feature type="coiled-coil region" evidence="3">
    <location>
        <begin position="89"/>
        <end position="127"/>
    </location>
</feature>
<dbReference type="InterPro" id="IPR011993">
    <property type="entry name" value="PH-like_dom_sf"/>
</dbReference>
<dbReference type="Gene3D" id="2.30.29.30">
    <property type="entry name" value="Pleckstrin-homology domain (PH domain)/Phosphotyrosine-binding domain (PTB)"/>
    <property type="match status" value="3"/>
</dbReference>
<dbReference type="GO" id="GO:0005856">
    <property type="term" value="C:cytoskeleton"/>
    <property type="evidence" value="ECO:0007669"/>
    <property type="project" value="InterPro"/>
</dbReference>
<proteinExistence type="predicted"/>
<dbReference type="PROSITE" id="PS51016">
    <property type="entry name" value="MYTH4"/>
    <property type="match status" value="1"/>
</dbReference>